<dbReference type="GO" id="GO:0032259">
    <property type="term" value="P:methylation"/>
    <property type="evidence" value="ECO:0007669"/>
    <property type="project" value="UniProtKB-KW"/>
</dbReference>
<keyword evidence="1" id="KW-0808">Transferase</keyword>
<keyword evidence="1" id="KW-0489">Methyltransferase</keyword>
<name>A0AA88FF51_9BACT</name>
<dbReference type="Proteomes" id="UP000326380">
    <property type="component" value="Unassembled WGS sequence"/>
</dbReference>
<keyword evidence="2" id="KW-1185">Reference proteome</keyword>
<dbReference type="AlphaFoldDB" id="A0AA88FF51"/>
<accession>A0AA88FF51</accession>
<dbReference type="SUPFAM" id="SSF53335">
    <property type="entry name" value="S-adenosyl-L-methionine-dependent methyltransferases"/>
    <property type="match status" value="1"/>
</dbReference>
<sequence length="287" mass="31129">MPHICSCFPVLFSLLAVSRLSKTLRALGSLARNPWLLNHVLAADTDAWQRQALRHAARWQVGEYGLPETPLTNLLPPGGDTVHPFAFGGGGSLPTDLLLLRALARQKPGASYFEIGTWRGESAAAVADVAATVHTLNLSADELRQMGMAQAYIDLHGHFSRPLPNVTHLHGNSATFNFGGLGPFDVVFIDGDHRYEAVRRDTERVFAELLHPQSVVVWHDAAQQPGQPRWEVLTGLLDGIPATAAGQLYAVQNTLCALYSPTPLPAQVHQPHAAPNPAFAVHVQPLR</sequence>
<gene>
    <name evidence="1" type="ORF">F0P96_19465</name>
</gene>
<comment type="caution">
    <text evidence="1">The sequence shown here is derived from an EMBL/GenBank/DDBJ whole genome shotgun (WGS) entry which is preliminary data.</text>
</comment>
<reference evidence="1 2" key="1">
    <citation type="submission" date="2019-09" db="EMBL/GenBank/DDBJ databases">
        <title>Genome sequence of Hymenobacter sp. M3.</title>
        <authorList>
            <person name="Srinivasan S."/>
        </authorList>
    </citation>
    <scope>NUCLEOTIDE SEQUENCE [LARGE SCALE GENOMIC DNA]</scope>
    <source>
        <strain evidence="1 2">M3</strain>
    </source>
</reference>
<evidence type="ECO:0000313" key="2">
    <source>
        <dbReference type="Proteomes" id="UP000326380"/>
    </source>
</evidence>
<evidence type="ECO:0000313" key="1">
    <source>
        <dbReference type="EMBL" id="KAA9325514.1"/>
    </source>
</evidence>
<dbReference type="Pfam" id="PF13578">
    <property type="entry name" value="Methyltransf_24"/>
    <property type="match status" value="1"/>
</dbReference>
<organism evidence="1 2">
    <name type="scientific">Hymenobacter busanensis</name>
    <dbReference type="NCBI Taxonomy" id="2607656"/>
    <lineage>
        <taxon>Bacteria</taxon>
        <taxon>Pseudomonadati</taxon>
        <taxon>Bacteroidota</taxon>
        <taxon>Cytophagia</taxon>
        <taxon>Cytophagales</taxon>
        <taxon>Hymenobacteraceae</taxon>
        <taxon>Hymenobacter</taxon>
    </lineage>
</organism>
<dbReference type="GO" id="GO:0008168">
    <property type="term" value="F:methyltransferase activity"/>
    <property type="evidence" value="ECO:0007669"/>
    <property type="project" value="UniProtKB-KW"/>
</dbReference>
<dbReference type="EMBL" id="VTWU01000009">
    <property type="protein sequence ID" value="KAA9325514.1"/>
    <property type="molecule type" value="Genomic_DNA"/>
</dbReference>
<dbReference type="InterPro" id="IPR029063">
    <property type="entry name" value="SAM-dependent_MTases_sf"/>
</dbReference>
<dbReference type="Gene3D" id="3.40.50.150">
    <property type="entry name" value="Vaccinia Virus protein VP39"/>
    <property type="match status" value="1"/>
</dbReference>
<protein>
    <submittedName>
        <fullName evidence="1">Class I SAM-dependent methyltransferase</fullName>
    </submittedName>
</protein>
<proteinExistence type="predicted"/>